<dbReference type="Proteomes" id="UP001152622">
    <property type="component" value="Chromosome 2"/>
</dbReference>
<evidence type="ECO:0000256" key="1">
    <source>
        <dbReference type="SAM" id="MobiDB-lite"/>
    </source>
</evidence>
<comment type="caution">
    <text evidence="2">The sequence shown here is derived from an EMBL/GenBank/DDBJ whole genome shotgun (WGS) entry which is preliminary data.</text>
</comment>
<reference evidence="2" key="1">
    <citation type="journal article" date="2023" name="Science">
        <title>Genome structures resolve the early diversification of teleost fishes.</title>
        <authorList>
            <person name="Parey E."/>
            <person name="Louis A."/>
            <person name="Montfort J."/>
            <person name="Bouchez O."/>
            <person name="Roques C."/>
            <person name="Iampietro C."/>
            <person name="Lluch J."/>
            <person name="Castinel A."/>
            <person name="Donnadieu C."/>
            <person name="Desvignes T."/>
            <person name="Floi Bucao C."/>
            <person name="Jouanno E."/>
            <person name="Wen M."/>
            <person name="Mejri S."/>
            <person name="Dirks R."/>
            <person name="Jansen H."/>
            <person name="Henkel C."/>
            <person name="Chen W.J."/>
            <person name="Zahm M."/>
            <person name="Cabau C."/>
            <person name="Klopp C."/>
            <person name="Thompson A.W."/>
            <person name="Robinson-Rechavi M."/>
            <person name="Braasch I."/>
            <person name="Lecointre G."/>
            <person name="Bobe J."/>
            <person name="Postlethwait J.H."/>
            <person name="Berthelot C."/>
            <person name="Roest Crollius H."/>
            <person name="Guiguen Y."/>
        </authorList>
    </citation>
    <scope>NUCLEOTIDE SEQUENCE</scope>
    <source>
        <strain evidence="2">WJC10195</strain>
    </source>
</reference>
<dbReference type="EMBL" id="JAINUF010000002">
    <property type="protein sequence ID" value="KAJ8377027.1"/>
    <property type="molecule type" value="Genomic_DNA"/>
</dbReference>
<evidence type="ECO:0000313" key="2">
    <source>
        <dbReference type="EMBL" id="KAJ8377027.1"/>
    </source>
</evidence>
<feature type="region of interest" description="Disordered" evidence="1">
    <location>
        <begin position="34"/>
        <end position="65"/>
    </location>
</feature>
<proteinExistence type="predicted"/>
<feature type="compositionally biased region" description="Basic and acidic residues" evidence="1">
    <location>
        <begin position="55"/>
        <end position="64"/>
    </location>
</feature>
<accession>A0A9Q1JC77</accession>
<organism evidence="2 3">
    <name type="scientific">Synaphobranchus kaupii</name>
    <name type="common">Kaup's arrowtooth eel</name>
    <dbReference type="NCBI Taxonomy" id="118154"/>
    <lineage>
        <taxon>Eukaryota</taxon>
        <taxon>Metazoa</taxon>
        <taxon>Chordata</taxon>
        <taxon>Craniata</taxon>
        <taxon>Vertebrata</taxon>
        <taxon>Euteleostomi</taxon>
        <taxon>Actinopterygii</taxon>
        <taxon>Neopterygii</taxon>
        <taxon>Teleostei</taxon>
        <taxon>Anguilliformes</taxon>
        <taxon>Synaphobranchidae</taxon>
        <taxon>Synaphobranchus</taxon>
    </lineage>
</organism>
<protein>
    <submittedName>
        <fullName evidence="2">Uncharacterized protein</fullName>
    </submittedName>
</protein>
<name>A0A9Q1JC77_SYNKA</name>
<evidence type="ECO:0000313" key="3">
    <source>
        <dbReference type="Proteomes" id="UP001152622"/>
    </source>
</evidence>
<feature type="compositionally biased region" description="Polar residues" evidence="1">
    <location>
        <begin position="81"/>
        <end position="93"/>
    </location>
</feature>
<keyword evidence="3" id="KW-1185">Reference proteome</keyword>
<dbReference type="AlphaFoldDB" id="A0A9Q1JC77"/>
<feature type="region of interest" description="Disordered" evidence="1">
    <location>
        <begin position="80"/>
        <end position="108"/>
    </location>
</feature>
<gene>
    <name evidence="2" type="ORF">SKAU_G00076070</name>
</gene>
<sequence length="108" mass="11231">MVGPVIHITSGLTACCEVTSPKCDFQPHPSGIADARVAPGGAPQTVVTASPPAVREGEDGDRRIPRWTGHGADAALLGFSGQENTQPSMNQKQAENRGASEPRLVGMK</sequence>